<accession>A0A5P8VST4</accession>
<keyword evidence="2" id="KW-1185">Reference proteome</keyword>
<dbReference type="AlphaFoldDB" id="A0A5P8VST4"/>
<protein>
    <submittedName>
        <fullName evidence="1">Uncharacterized protein</fullName>
    </submittedName>
</protein>
<proteinExistence type="predicted"/>
<sequence>MALEIMQYLYYLANASLTLRVVEYFSRNDSSLEFITVINQFHGWIINVKIKSFVPKQKDKDIKAFLSEVGIVYSPPEFISNVLSSLEAGQSATNVMRRYKVAIVSHGRPQPNEIEAFRQSFIRGLGYCPQNLA</sequence>
<gene>
    <name evidence="1" type="ORF">GXM_00991</name>
</gene>
<dbReference type="EMBL" id="CP045226">
    <property type="protein sequence ID" value="QFS43518.1"/>
    <property type="molecule type" value="Genomic_DNA"/>
</dbReference>
<dbReference type="KEGG" id="nsh:GXM_00991"/>
<organism evidence="1 2">
    <name type="scientific">Nostoc sphaeroides CCNUC1</name>
    <dbReference type="NCBI Taxonomy" id="2653204"/>
    <lineage>
        <taxon>Bacteria</taxon>
        <taxon>Bacillati</taxon>
        <taxon>Cyanobacteriota</taxon>
        <taxon>Cyanophyceae</taxon>
        <taxon>Nostocales</taxon>
        <taxon>Nostocaceae</taxon>
        <taxon>Nostoc</taxon>
    </lineage>
</organism>
<reference evidence="1 2" key="1">
    <citation type="submission" date="2019-10" db="EMBL/GenBank/DDBJ databases">
        <title>Genomic and transcriptomic insights into the perfect genentic adaptation of a filamentous nitrogen-fixing cyanobacterium to rice fields.</title>
        <authorList>
            <person name="Chen Z."/>
        </authorList>
    </citation>
    <scope>NUCLEOTIDE SEQUENCE [LARGE SCALE GENOMIC DNA]</scope>
    <source>
        <strain evidence="1">CCNUC1</strain>
    </source>
</reference>
<name>A0A5P8VST4_9NOSO</name>
<evidence type="ECO:0000313" key="2">
    <source>
        <dbReference type="Proteomes" id="UP000326678"/>
    </source>
</evidence>
<evidence type="ECO:0000313" key="1">
    <source>
        <dbReference type="EMBL" id="QFS43518.1"/>
    </source>
</evidence>
<dbReference type="Proteomes" id="UP000326678">
    <property type="component" value="Chromosome Gxm1"/>
</dbReference>